<feature type="transmembrane region" description="Helical" evidence="1">
    <location>
        <begin position="70"/>
        <end position="89"/>
    </location>
</feature>
<evidence type="ECO:0000256" key="1">
    <source>
        <dbReference type="SAM" id="Phobius"/>
    </source>
</evidence>
<keyword evidence="1" id="KW-0812">Transmembrane</keyword>
<feature type="transmembrane region" description="Helical" evidence="1">
    <location>
        <begin position="6"/>
        <end position="21"/>
    </location>
</feature>
<accession>A0A377FQH5</accession>
<evidence type="ECO:0000313" key="2">
    <source>
        <dbReference type="EMBL" id="STO07081.1"/>
    </source>
</evidence>
<reference evidence="2 3" key="1">
    <citation type="submission" date="2018-06" db="EMBL/GenBank/DDBJ databases">
        <authorList>
            <consortium name="Pathogen Informatics"/>
            <person name="Doyle S."/>
        </authorList>
    </citation>
    <scope>NUCLEOTIDE SEQUENCE [LARGE SCALE GENOMIC DNA]</scope>
    <source>
        <strain evidence="2 3">NCTC13163</strain>
    </source>
</reference>
<feature type="transmembrane region" description="Helical" evidence="1">
    <location>
        <begin position="133"/>
        <end position="151"/>
    </location>
</feature>
<feature type="transmembrane region" description="Helical" evidence="1">
    <location>
        <begin position="215"/>
        <end position="236"/>
    </location>
</feature>
<name>A0A377FQH5_9BACL</name>
<dbReference type="Proteomes" id="UP000254060">
    <property type="component" value="Unassembled WGS sequence"/>
</dbReference>
<gene>
    <name evidence="2" type="ORF">NCTC13163_00426</name>
</gene>
<feature type="transmembrane region" description="Helical" evidence="1">
    <location>
        <begin position="186"/>
        <end position="203"/>
    </location>
</feature>
<keyword evidence="1" id="KW-0472">Membrane</keyword>
<feature type="transmembrane region" description="Helical" evidence="1">
    <location>
        <begin position="101"/>
        <end position="121"/>
    </location>
</feature>
<keyword evidence="1" id="KW-1133">Transmembrane helix</keyword>
<dbReference type="STRING" id="1397694.GCA_000702585_00943"/>
<feature type="transmembrane region" description="Helical" evidence="1">
    <location>
        <begin position="163"/>
        <end position="180"/>
    </location>
</feature>
<evidence type="ECO:0000313" key="3">
    <source>
        <dbReference type="Proteomes" id="UP000254060"/>
    </source>
</evidence>
<dbReference type="OrthoDB" id="21325at2"/>
<proteinExistence type="predicted"/>
<dbReference type="AlphaFoldDB" id="A0A377FQH5"/>
<organism evidence="2 3">
    <name type="scientific">Exiguobacterium aurantiacum</name>
    <dbReference type="NCBI Taxonomy" id="33987"/>
    <lineage>
        <taxon>Bacteria</taxon>
        <taxon>Bacillati</taxon>
        <taxon>Bacillota</taxon>
        <taxon>Bacilli</taxon>
        <taxon>Bacillales</taxon>
        <taxon>Bacillales Family XII. Incertae Sedis</taxon>
        <taxon>Exiguobacterium</taxon>
    </lineage>
</organism>
<dbReference type="EMBL" id="UGGP01000001">
    <property type="protein sequence ID" value="STO07081.1"/>
    <property type="molecule type" value="Genomic_DNA"/>
</dbReference>
<feature type="transmembrane region" description="Helical" evidence="1">
    <location>
        <begin position="30"/>
        <end position="50"/>
    </location>
</feature>
<dbReference type="RefSeq" id="WP_024371108.1">
    <property type="nucleotide sequence ID" value="NZ_UGGP01000001.1"/>
</dbReference>
<sequence length="238" mass="27351">MGDWIVVYLAAINFFGIYLFPKDRIPSKKWFSFSSGIAITYFFMYLLPSLNKRQDTLRVDWLDLALPSEIYVVSLIGFTVFYGTMRFVRTPHFKDETIDRTVSYWLQVTLLTAYMSFSAYVVTETSVTNVAQMFYATALGVHFLAVGHDLYRHYGEVYLTQGRYFFTVGILVTGYVARYVDLASHVETIAFAFVAGAMILNIVKFELPADRNLHFRTFALAVTIYGGLLLILKHVLYF</sequence>
<protein>
    <submittedName>
        <fullName evidence="2">Uncharacterized protein</fullName>
    </submittedName>
</protein>